<protein>
    <recommendedName>
        <fullName evidence="3">Reverse transcriptase</fullName>
    </recommendedName>
</protein>
<comment type="caution">
    <text evidence="1">The sequence shown here is derived from an EMBL/GenBank/DDBJ whole genome shotgun (WGS) entry which is preliminary data.</text>
</comment>
<dbReference type="AlphaFoldDB" id="A0A2P4X3L9"/>
<reference evidence="1 2" key="1">
    <citation type="journal article" date="2017" name="Genome Biol. Evol.">
        <title>Phytophthora megakarya and P. palmivora, closely related causal agents of cacao black pod rot, underwent increases in genome sizes and gene numbers by different mechanisms.</title>
        <authorList>
            <person name="Ali S.S."/>
            <person name="Shao J."/>
            <person name="Lary D.J."/>
            <person name="Kronmiller B."/>
            <person name="Shen D."/>
            <person name="Strem M.D."/>
            <person name="Amoako-Attah I."/>
            <person name="Akrofi A.Y."/>
            <person name="Begoude B.A."/>
            <person name="Ten Hoopen G.M."/>
            <person name="Coulibaly K."/>
            <person name="Kebe B.I."/>
            <person name="Melnick R.L."/>
            <person name="Guiltinan M.J."/>
            <person name="Tyler B.M."/>
            <person name="Meinhardt L.W."/>
            <person name="Bailey B.A."/>
        </authorList>
    </citation>
    <scope>NUCLEOTIDE SEQUENCE [LARGE SCALE GENOMIC DNA]</scope>
    <source>
        <strain evidence="2">sbr112.9</strain>
    </source>
</reference>
<name>A0A2P4X3L9_9STRA</name>
<sequence length="81" mass="8971">MRNYTKELIACGYVYPNNASRWASAVVPMPKPGNNRLLKRMTVPIAASVPNLIVVSSRVKRAEDIRKFDMCKGFGSLSARG</sequence>
<dbReference type="SUPFAM" id="SSF56672">
    <property type="entry name" value="DNA/RNA polymerases"/>
    <property type="match status" value="1"/>
</dbReference>
<accession>A0A2P4X3L9</accession>
<dbReference type="EMBL" id="NCKW01016931">
    <property type="protein sequence ID" value="POM60139.1"/>
    <property type="molecule type" value="Genomic_DNA"/>
</dbReference>
<organism evidence="1 2">
    <name type="scientific">Phytophthora palmivora</name>
    <dbReference type="NCBI Taxonomy" id="4796"/>
    <lineage>
        <taxon>Eukaryota</taxon>
        <taxon>Sar</taxon>
        <taxon>Stramenopiles</taxon>
        <taxon>Oomycota</taxon>
        <taxon>Peronosporomycetes</taxon>
        <taxon>Peronosporales</taxon>
        <taxon>Peronosporaceae</taxon>
        <taxon>Phytophthora</taxon>
    </lineage>
</organism>
<proteinExistence type="predicted"/>
<keyword evidence="2" id="KW-1185">Reference proteome</keyword>
<evidence type="ECO:0000313" key="1">
    <source>
        <dbReference type="EMBL" id="POM60139.1"/>
    </source>
</evidence>
<dbReference type="InterPro" id="IPR043502">
    <property type="entry name" value="DNA/RNA_pol_sf"/>
</dbReference>
<dbReference type="Proteomes" id="UP000237271">
    <property type="component" value="Unassembled WGS sequence"/>
</dbReference>
<gene>
    <name evidence="1" type="ORF">PHPALM_31043</name>
</gene>
<evidence type="ECO:0000313" key="2">
    <source>
        <dbReference type="Proteomes" id="UP000237271"/>
    </source>
</evidence>
<evidence type="ECO:0008006" key="3">
    <source>
        <dbReference type="Google" id="ProtNLM"/>
    </source>
</evidence>